<dbReference type="Proteomes" id="UP001155240">
    <property type="component" value="Unassembled WGS sequence"/>
</dbReference>
<organism evidence="2 3">
    <name type="scientific">Rathayibacter rubneri</name>
    <dbReference type="NCBI Taxonomy" id="2950106"/>
    <lineage>
        <taxon>Bacteria</taxon>
        <taxon>Bacillati</taxon>
        <taxon>Actinomycetota</taxon>
        <taxon>Actinomycetes</taxon>
        <taxon>Micrococcales</taxon>
        <taxon>Microbacteriaceae</taxon>
        <taxon>Rathayibacter</taxon>
    </lineage>
</organism>
<comment type="caution">
    <text evidence="2">The sequence shown here is derived from an EMBL/GenBank/DDBJ whole genome shotgun (WGS) entry which is preliminary data.</text>
</comment>
<evidence type="ECO:0008006" key="4">
    <source>
        <dbReference type="Google" id="ProtNLM"/>
    </source>
</evidence>
<keyword evidence="3" id="KW-1185">Reference proteome</keyword>
<feature type="signal peptide" evidence="1">
    <location>
        <begin position="1"/>
        <end position="24"/>
    </location>
</feature>
<name>A0A9X2DYY7_9MICO</name>
<feature type="chain" id="PRO_5040930305" description="Secreted protein" evidence="1">
    <location>
        <begin position="25"/>
        <end position="162"/>
    </location>
</feature>
<evidence type="ECO:0000313" key="2">
    <source>
        <dbReference type="EMBL" id="MCM6763552.1"/>
    </source>
</evidence>
<accession>A0A9X2DYY7</accession>
<dbReference type="InterPro" id="IPR006311">
    <property type="entry name" value="TAT_signal"/>
</dbReference>
<protein>
    <recommendedName>
        <fullName evidence="4">Secreted protein</fullName>
    </recommendedName>
</protein>
<proteinExistence type="predicted"/>
<dbReference type="PROSITE" id="PS51318">
    <property type="entry name" value="TAT"/>
    <property type="match status" value="1"/>
</dbReference>
<reference evidence="2" key="1">
    <citation type="submission" date="2022-06" db="EMBL/GenBank/DDBJ databases">
        <title>Whole genome shotgun sequencing (WGS) of Rathayibacter sp. ZW T2_19, isolated from stored onions (Allium cepa).</title>
        <authorList>
            <person name="Stoll D.A."/>
            <person name="Huch M."/>
        </authorList>
    </citation>
    <scope>NUCLEOTIDE SEQUENCE</scope>
    <source>
        <strain evidence="2">ZW T2_19</strain>
    </source>
</reference>
<dbReference type="RefSeq" id="WP_251946723.1">
    <property type="nucleotide sequence ID" value="NZ_JAMRYM010000069.1"/>
</dbReference>
<gene>
    <name evidence="2" type="ORF">NB037_14100</name>
</gene>
<evidence type="ECO:0000313" key="3">
    <source>
        <dbReference type="Proteomes" id="UP001155240"/>
    </source>
</evidence>
<dbReference type="AlphaFoldDB" id="A0A9X2DYY7"/>
<sequence length="162" mass="16837">MSEPRPVSRRTVTAAAWSVPVVVAAVGSPLAAASGETPTLSARVGAPSVYPPGGTFQDVYFRNESGSAIDPNTLTLFIPTAGQGWTWQGFGGGPSWDYAPGGFTSTSFTFRYSAGLAPDQETELFYFLASNRTPGVEPAPTAVLTATAPGFTPCVVVTPIPY</sequence>
<evidence type="ECO:0000256" key="1">
    <source>
        <dbReference type="SAM" id="SignalP"/>
    </source>
</evidence>
<dbReference type="EMBL" id="JAMRYM010000069">
    <property type="protein sequence ID" value="MCM6763552.1"/>
    <property type="molecule type" value="Genomic_DNA"/>
</dbReference>
<keyword evidence="1" id="KW-0732">Signal</keyword>